<proteinExistence type="predicted"/>
<dbReference type="SUPFAM" id="SSF53756">
    <property type="entry name" value="UDP-Glycosyltransferase/glycogen phosphorylase"/>
    <property type="match status" value="1"/>
</dbReference>
<name>A0A2H0NBR7_9BACT</name>
<evidence type="ECO:0000313" key="3">
    <source>
        <dbReference type="Proteomes" id="UP000230564"/>
    </source>
</evidence>
<dbReference type="InterPro" id="IPR001296">
    <property type="entry name" value="Glyco_trans_1"/>
</dbReference>
<evidence type="ECO:0000313" key="2">
    <source>
        <dbReference type="EMBL" id="PIR06327.1"/>
    </source>
</evidence>
<dbReference type="InterPro" id="IPR050194">
    <property type="entry name" value="Glycosyltransferase_grp1"/>
</dbReference>
<keyword evidence="2" id="KW-0808">Transferase</keyword>
<comment type="caution">
    <text evidence="2">The sequence shown here is derived from an EMBL/GenBank/DDBJ whole genome shotgun (WGS) entry which is preliminary data.</text>
</comment>
<dbReference type="Proteomes" id="UP000230564">
    <property type="component" value="Unassembled WGS sequence"/>
</dbReference>
<reference evidence="2 3" key="1">
    <citation type="submission" date="2017-09" db="EMBL/GenBank/DDBJ databases">
        <title>Depth-based differentiation of microbial function through sediment-hosted aquifers and enrichment of novel symbionts in the deep terrestrial subsurface.</title>
        <authorList>
            <person name="Probst A.J."/>
            <person name="Ladd B."/>
            <person name="Jarett J.K."/>
            <person name="Geller-Mcgrath D.E."/>
            <person name="Sieber C.M."/>
            <person name="Emerson J.B."/>
            <person name="Anantharaman K."/>
            <person name="Thomas B.C."/>
            <person name="Malmstrom R."/>
            <person name="Stieglmeier M."/>
            <person name="Klingl A."/>
            <person name="Woyke T."/>
            <person name="Ryan C.M."/>
            <person name="Banfield J.F."/>
        </authorList>
    </citation>
    <scope>NUCLEOTIDE SEQUENCE [LARGE SCALE GENOMIC DNA]</scope>
    <source>
        <strain evidence="2">CG11_big_fil_rev_8_21_14_0_20_36_20</strain>
    </source>
</reference>
<evidence type="ECO:0000259" key="1">
    <source>
        <dbReference type="Pfam" id="PF00534"/>
    </source>
</evidence>
<accession>A0A2H0NBR7</accession>
<dbReference type="GO" id="GO:0016757">
    <property type="term" value="F:glycosyltransferase activity"/>
    <property type="evidence" value="ECO:0007669"/>
    <property type="project" value="InterPro"/>
</dbReference>
<dbReference type="Pfam" id="PF00534">
    <property type="entry name" value="Glycos_transf_1"/>
    <property type="match status" value="1"/>
</dbReference>
<dbReference type="PANTHER" id="PTHR45947">
    <property type="entry name" value="SULFOQUINOVOSYL TRANSFERASE SQD2"/>
    <property type="match status" value="1"/>
</dbReference>
<dbReference type="EMBL" id="PCWQ01000014">
    <property type="protein sequence ID" value="PIR06327.1"/>
    <property type="molecule type" value="Genomic_DNA"/>
</dbReference>
<dbReference type="AlphaFoldDB" id="A0A2H0NBR7"/>
<dbReference type="PANTHER" id="PTHR45947:SF3">
    <property type="entry name" value="SULFOQUINOVOSYL TRANSFERASE SQD2"/>
    <property type="match status" value="1"/>
</dbReference>
<dbReference type="Gene3D" id="3.40.50.2000">
    <property type="entry name" value="Glycogen Phosphorylase B"/>
    <property type="match status" value="1"/>
</dbReference>
<gene>
    <name evidence="2" type="ORF">COV55_04325</name>
</gene>
<protein>
    <submittedName>
        <fullName evidence="2">Glycosyl transferase</fullName>
    </submittedName>
</protein>
<feature type="domain" description="Glycosyl transferase family 1" evidence="1">
    <location>
        <begin position="201"/>
        <end position="328"/>
    </location>
</feature>
<organism evidence="2 3">
    <name type="scientific">Candidatus Komeilibacteria bacterium CG11_big_fil_rev_8_21_14_0_20_36_20</name>
    <dbReference type="NCBI Taxonomy" id="1974477"/>
    <lineage>
        <taxon>Bacteria</taxon>
        <taxon>Candidatus Komeiliibacteriota</taxon>
    </lineage>
</organism>
<sequence>MKKIALAHDHLFQIGGAEKVLAALASLDEEAPIFTLVNNTRITQNILKQSRIITSSLQKIPGTSIFKIFKYFLVFMPKVWEKTDLSAYDLIISSSSAFVKGVKIGNNSRHICYCYAPTRYLWDDKEEYIGNLPEGKILKIFLPKVLNRLQIWDFNKAQQIDYFIATSKFIADKILKHYKKRAIIIYPPVKIDDFTIVDQVEDYYLIVSRLRPYKKVDLAIKAFNNLKLPLKIIGGGSELRRLKRMAHNNIEFLGELNDQDRNYYLSRCKAFIYPQIEDFGITAIEAMASGRPVIAYAEGGALETVVEGVTGTFFYDQTWESLAHKILHFDDRKFNSQILRSHAAQFDEVIFKQKILNFINSL</sequence>